<feature type="transmembrane region" description="Helical" evidence="6">
    <location>
        <begin position="485"/>
        <end position="506"/>
    </location>
</feature>
<keyword evidence="2 6" id="KW-0812">Transmembrane</keyword>
<dbReference type="PANTHER" id="PTHR23507">
    <property type="entry name" value="ZGC:174356"/>
    <property type="match status" value="1"/>
</dbReference>
<reference evidence="9" key="1">
    <citation type="submission" date="2016-02" db="EMBL/GenBank/DDBJ databases">
        <title>Draft genome sequence of Microdochium bolleyi, a fungal endophyte of beachgrass.</title>
        <authorList>
            <consortium name="DOE Joint Genome Institute"/>
            <person name="David A.S."/>
            <person name="May G."/>
            <person name="Haridas S."/>
            <person name="Lim J."/>
            <person name="Wang M."/>
            <person name="Labutti K."/>
            <person name="Lipzen A."/>
            <person name="Barry K."/>
            <person name="Grigoriev I.V."/>
        </authorList>
    </citation>
    <scope>NUCLEOTIDE SEQUENCE [LARGE SCALE GENOMIC DNA]</scope>
    <source>
        <strain evidence="9">J235TASD1</strain>
    </source>
</reference>
<feature type="transmembrane region" description="Helical" evidence="6">
    <location>
        <begin position="368"/>
        <end position="392"/>
    </location>
</feature>
<feature type="transmembrane region" description="Helical" evidence="6">
    <location>
        <begin position="195"/>
        <end position="222"/>
    </location>
</feature>
<dbReference type="GO" id="GO:0016020">
    <property type="term" value="C:membrane"/>
    <property type="evidence" value="ECO:0007669"/>
    <property type="project" value="UniProtKB-SubCell"/>
</dbReference>
<keyword evidence="3 6" id="KW-1133">Transmembrane helix</keyword>
<feature type="transmembrane region" description="Helical" evidence="6">
    <location>
        <begin position="67"/>
        <end position="86"/>
    </location>
</feature>
<dbReference type="Pfam" id="PF07690">
    <property type="entry name" value="MFS_1"/>
    <property type="match status" value="1"/>
</dbReference>
<feature type="transmembrane region" description="Helical" evidence="6">
    <location>
        <begin position="234"/>
        <end position="257"/>
    </location>
</feature>
<dbReference type="Proteomes" id="UP000070501">
    <property type="component" value="Unassembled WGS sequence"/>
</dbReference>
<keyword evidence="9" id="KW-1185">Reference proteome</keyword>
<evidence type="ECO:0000256" key="4">
    <source>
        <dbReference type="ARBA" id="ARBA00023136"/>
    </source>
</evidence>
<dbReference type="InterPro" id="IPR011701">
    <property type="entry name" value="MFS"/>
</dbReference>
<keyword evidence="4 6" id="KW-0472">Membrane</keyword>
<feature type="region of interest" description="Disordered" evidence="5">
    <location>
        <begin position="1"/>
        <end position="56"/>
    </location>
</feature>
<dbReference type="InterPro" id="IPR020846">
    <property type="entry name" value="MFS_dom"/>
</dbReference>
<dbReference type="GO" id="GO:0022857">
    <property type="term" value="F:transmembrane transporter activity"/>
    <property type="evidence" value="ECO:0007669"/>
    <property type="project" value="InterPro"/>
</dbReference>
<evidence type="ECO:0000256" key="2">
    <source>
        <dbReference type="ARBA" id="ARBA00022692"/>
    </source>
</evidence>
<dbReference type="STRING" id="196109.A0A136JDZ8"/>
<dbReference type="EMBL" id="KQ964246">
    <property type="protein sequence ID" value="KXJ95393.1"/>
    <property type="molecule type" value="Genomic_DNA"/>
</dbReference>
<dbReference type="InterPro" id="IPR036259">
    <property type="entry name" value="MFS_trans_sf"/>
</dbReference>
<name>A0A136JDZ8_9PEZI</name>
<dbReference type="FunCoup" id="A0A136JDZ8">
    <property type="interactions" value="83"/>
</dbReference>
<organism evidence="8 9">
    <name type="scientific">Microdochium bolleyi</name>
    <dbReference type="NCBI Taxonomy" id="196109"/>
    <lineage>
        <taxon>Eukaryota</taxon>
        <taxon>Fungi</taxon>
        <taxon>Dikarya</taxon>
        <taxon>Ascomycota</taxon>
        <taxon>Pezizomycotina</taxon>
        <taxon>Sordariomycetes</taxon>
        <taxon>Xylariomycetidae</taxon>
        <taxon>Xylariales</taxon>
        <taxon>Microdochiaceae</taxon>
        <taxon>Microdochium</taxon>
    </lineage>
</organism>
<feature type="transmembrane region" description="Helical" evidence="6">
    <location>
        <begin position="518"/>
        <end position="542"/>
    </location>
</feature>
<accession>A0A136JDZ8</accession>
<dbReference type="OrthoDB" id="3026777at2759"/>
<evidence type="ECO:0000256" key="5">
    <source>
        <dbReference type="SAM" id="MobiDB-lite"/>
    </source>
</evidence>
<dbReference type="AlphaFoldDB" id="A0A136JDZ8"/>
<comment type="subcellular location">
    <subcellularLocation>
        <location evidence="1">Membrane</location>
        <topology evidence="1">Multi-pass membrane protein</topology>
    </subcellularLocation>
</comment>
<feature type="transmembrane region" description="Helical" evidence="6">
    <location>
        <begin position="166"/>
        <end position="189"/>
    </location>
</feature>
<feature type="transmembrane region" description="Helical" evidence="6">
    <location>
        <begin position="548"/>
        <end position="570"/>
    </location>
</feature>
<proteinExistence type="predicted"/>
<dbReference type="InParanoid" id="A0A136JDZ8"/>
<evidence type="ECO:0000259" key="7">
    <source>
        <dbReference type="PROSITE" id="PS50850"/>
    </source>
</evidence>
<gene>
    <name evidence="8" type="ORF">Micbo1qcDRAFT_26091</name>
</gene>
<feature type="transmembrane region" description="Helical" evidence="6">
    <location>
        <begin position="134"/>
        <end position="154"/>
    </location>
</feature>
<dbReference type="SUPFAM" id="SSF103473">
    <property type="entry name" value="MFS general substrate transporter"/>
    <property type="match status" value="1"/>
</dbReference>
<dbReference type="PANTHER" id="PTHR23507:SF40">
    <property type="entry name" value="TETRACYCLINE-EFFLUX TRANSPORTER"/>
    <property type="match status" value="1"/>
</dbReference>
<feature type="transmembrane region" description="Helical" evidence="6">
    <location>
        <begin position="412"/>
        <end position="430"/>
    </location>
</feature>
<evidence type="ECO:0000256" key="6">
    <source>
        <dbReference type="SAM" id="Phobius"/>
    </source>
</evidence>
<dbReference type="PROSITE" id="PS50850">
    <property type="entry name" value="MFS"/>
    <property type="match status" value="1"/>
</dbReference>
<feature type="domain" description="Major facilitator superfamily (MFS) profile" evidence="7">
    <location>
        <begin position="75"/>
        <end position="575"/>
    </location>
</feature>
<evidence type="ECO:0000256" key="1">
    <source>
        <dbReference type="ARBA" id="ARBA00004141"/>
    </source>
</evidence>
<dbReference type="Gene3D" id="1.20.1250.20">
    <property type="entry name" value="MFS general substrate transporter like domains"/>
    <property type="match status" value="1"/>
</dbReference>
<evidence type="ECO:0000313" key="8">
    <source>
        <dbReference type="EMBL" id="KXJ95393.1"/>
    </source>
</evidence>
<evidence type="ECO:0000313" key="9">
    <source>
        <dbReference type="Proteomes" id="UP000070501"/>
    </source>
</evidence>
<evidence type="ECO:0000256" key="3">
    <source>
        <dbReference type="ARBA" id="ARBA00022989"/>
    </source>
</evidence>
<protein>
    <submittedName>
        <fullName evidence="8">Major facilitator superfamily domain-containing protein</fullName>
    </submittedName>
</protein>
<feature type="transmembrane region" description="Helical" evidence="6">
    <location>
        <begin position="263"/>
        <end position="285"/>
    </location>
</feature>
<sequence>MTQNPKRQPITMIDREDPEQESLLPSETAPLLGAGADDDDDEVRQRSGSYPGSEDFDGLPWHKRPSVFWLIGPFLLFTLAFGGVLVPKLNLIVDLVCHQYYAEQQATSPSVPFDPLGENPGENMCHKAGVQKKVAQFTLILQVLTGLCSAFSAPRIGALSDRYGRVRLLVVASCGGIMNEVVTIMAARFPEIVDYRWLVLGAFFDGICGSFTAGSILTNAYASDCSAPSKRGVYIGYLQACLFGGLAFGPLLAAYFVKWTGTLISIFYVTLGCHIAFATFIWFFVPESLSEKRQMLARDKHRAEKDEAAEQFRAARAQSDRAGWTAAAVSSDITGFFALYHLFAANPFAPLRALAPKGRDNGMVRRNLILLTAVDAVLLSTAMGAGTVIVLYTEHIFDWGTLEAGRFISATSLMRVVVLLGLVPALNYIFRVRPLRKRQAENNGIHILETNNGADRLDLWMLRAALLSDCMGIFGYIVARRAEVFVLSGLVAAIGGLGSATIQGAITKHVPPERVGSILGAMGLVHALGRVTAPILFNGLYALTVETFPQALFVLLLSMFGLALLMSFFVKPFVHLKEDSYTAIPTNTTGDDSEVPRYYADFVTVEEQESETLPHIDR</sequence>